<reference evidence="1" key="1">
    <citation type="journal article" date="2022" name="bioRxiv">
        <title>Sequencing and chromosome-scale assembly of the giantPleurodeles waltlgenome.</title>
        <authorList>
            <person name="Brown T."/>
            <person name="Elewa A."/>
            <person name="Iarovenko S."/>
            <person name="Subramanian E."/>
            <person name="Araus A.J."/>
            <person name="Petzold A."/>
            <person name="Susuki M."/>
            <person name="Suzuki K.-i.T."/>
            <person name="Hayashi T."/>
            <person name="Toyoda A."/>
            <person name="Oliveira C."/>
            <person name="Osipova E."/>
            <person name="Leigh N.D."/>
            <person name="Simon A."/>
            <person name="Yun M.H."/>
        </authorList>
    </citation>
    <scope>NUCLEOTIDE SEQUENCE</scope>
    <source>
        <strain evidence="1">20211129_DDA</strain>
        <tissue evidence="1">Liver</tissue>
    </source>
</reference>
<dbReference type="Proteomes" id="UP001066276">
    <property type="component" value="Chromosome 7"/>
</dbReference>
<protein>
    <submittedName>
        <fullName evidence="1">Uncharacterized protein</fullName>
    </submittedName>
</protein>
<sequence>MSQSFQSARQVKPAFGRVLDRAHIGRRKAQERPPSLTAGEEGAGVHWVSVVVEATGDVGNGTARLVKGTYVTDVGVGTDGQWCRSL</sequence>
<organism evidence="1 2">
    <name type="scientific">Pleurodeles waltl</name>
    <name type="common">Iberian ribbed newt</name>
    <dbReference type="NCBI Taxonomy" id="8319"/>
    <lineage>
        <taxon>Eukaryota</taxon>
        <taxon>Metazoa</taxon>
        <taxon>Chordata</taxon>
        <taxon>Craniata</taxon>
        <taxon>Vertebrata</taxon>
        <taxon>Euteleostomi</taxon>
        <taxon>Amphibia</taxon>
        <taxon>Batrachia</taxon>
        <taxon>Caudata</taxon>
        <taxon>Salamandroidea</taxon>
        <taxon>Salamandridae</taxon>
        <taxon>Pleurodelinae</taxon>
        <taxon>Pleurodeles</taxon>
    </lineage>
</organism>
<name>A0AAV7PA13_PLEWA</name>
<dbReference type="AlphaFoldDB" id="A0AAV7PA13"/>
<keyword evidence="2" id="KW-1185">Reference proteome</keyword>
<evidence type="ECO:0000313" key="1">
    <source>
        <dbReference type="EMBL" id="KAJ1124301.1"/>
    </source>
</evidence>
<accession>A0AAV7PA13</accession>
<gene>
    <name evidence="1" type="ORF">NDU88_002762</name>
</gene>
<evidence type="ECO:0000313" key="2">
    <source>
        <dbReference type="Proteomes" id="UP001066276"/>
    </source>
</evidence>
<proteinExistence type="predicted"/>
<comment type="caution">
    <text evidence="1">The sequence shown here is derived from an EMBL/GenBank/DDBJ whole genome shotgun (WGS) entry which is preliminary data.</text>
</comment>
<dbReference type="EMBL" id="JANPWB010000011">
    <property type="protein sequence ID" value="KAJ1124301.1"/>
    <property type="molecule type" value="Genomic_DNA"/>
</dbReference>